<dbReference type="RefSeq" id="WP_155979332.1">
    <property type="nucleotide sequence ID" value="NZ_CP034413.3"/>
</dbReference>
<reference evidence="2" key="1">
    <citation type="submission" date="2018-12" db="EMBL/GenBank/DDBJ databases">
        <title>Dusodibacter welbiota gen. nov., sp. nov., isolated from human faeces and emended description of the Oscillibacter genus.</title>
        <authorList>
            <person name="Le Roy T."/>
            <person name="Van der Smissen P."/>
            <person name="Delzenne N."/>
            <person name="Muccioli G."/>
            <person name="Collet J.F."/>
            <person name="Cani P.D."/>
        </authorList>
    </citation>
    <scope>NUCLEOTIDE SEQUENCE [LARGE SCALE GENOMIC DNA]</scope>
    <source>
        <strain evidence="2">J115</strain>
    </source>
</reference>
<gene>
    <name evidence="1" type="ORF">EIO64_05795</name>
</gene>
<dbReference type="Proteomes" id="UP000298642">
    <property type="component" value="Chromosome"/>
</dbReference>
<organism evidence="1 2">
    <name type="scientific">Dysosmobacter welbionis</name>
    <dbReference type="NCBI Taxonomy" id="2093857"/>
    <lineage>
        <taxon>Bacteria</taxon>
        <taxon>Bacillati</taxon>
        <taxon>Bacillota</taxon>
        <taxon>Clostridia</taxon>
        <taxon>Eubacteriales</taxon>
        <taxon>Oscillospiraceae</taxon>
        <taxon>Dysosmobacter</taxon>
    </lineage>
</organism>
<dbReference type="AlphaFoldDB" id="A0A4D7AMH0"/>
<proteinExistence type="predicted"/>
<evidence type="ECO:0000313" key="2">
    <source>
        <dbReference type="Proteomes" id="UP000298642"/>
    </source>
</evidence>
<keyword evidence="2" id="KW-1185">Reference proteome</keyword>
<evidence type="ECO:0000313" key="1">
    <source>
        <dbReference type="EMBL" id="QCI58791.1"/>
    </source>
</evidence>
<protein>
    <submittedName>
        <fullName evidence="1">Uncharacterized protein</fullName>
    </submittedName>
</protein>
<accession>A0A4D7AMH0</accession>
<dbReference type="EMBL" id="CP034413">
    <property type="protein sequence ID" value="QCI58791.1"/>
    <property type="molecule type" value="Genomic_DNA"/>
</dbReference>
<sequence>MKKSTPWHKFLRHGVFFILRKLVKEMSNICFKMAILAEKCHNLAFLAAVFPEKTACNPGQFRLYSEHVVGKSG</sequence>
<dbReference type="KEGG" id="obj:EIO64_05795"/>
<name>A0A4D7AMH0_9FIRM</name>